<name>A0A7X0LLV4_9BACT</name>
<evidence type="ECO:0000256" key="1">
    <source>
        <dbReference type="ARBA" id="ARBA00023002"/>
    </source>
</evidence>
<dbReference type="GO" id="GO:0045552">
    <property type="term" value="F:dihydroflavanol 4-reductase activity"/>
    <property type="evidence" value="ECO:0007669"/>
    <property type="project" value="UniProtKB-EC"/>
</dbReference>
<protein>
    <submittedName>
        <fullName evidence="3">Dihydroflavonol-4-reductase</fullName>
        <ecNumber evidence="3">1.1.1.219</ecNumber>
    </submittedName>
</protein>
<dbReference type="InterPro" id="IPR036291">
    <property type="entry name" value="NAD(P)-bd_dom_sf"/>
</dbReference>
<comment type="caution">
    <text evidence="3">The sequence shown here is derived from an EMBL/GenBank/DDBJ whole genome shotgun (WGS) entry which is preliminary data.</text>
</comment>
<dbReference type="EC" id="1.1.1.219" evidence="3"/>
<dbReference type="PANTHER" id="PTHR10366">
    <property type="entry name" value="NAD DEPENDENT EPIMERASE/DEHYDRATASE"/>
    <property type="match status" value="1"/>
</dbReference>
<dbReference type="FunFam" id="3.40.50.720:FF:000085">
    <property type="entry name" value="Dihydroflavonol reductase"/>
    <property type="match status" value="1"/>
</dbReference>
<gene>
    <name evidence="3" type="ORF">HNQ40_002817</name>
</gene>
<dbReference type="PANTHER" id="PTHR10366:SF812">
    <property type="entry name" value="VPS9 DOMAIN-CONTAINING PROTEIN"/>
    <property type="match status" value="1"/>
</dbReference>
<evidence type="ECO:0000259" key="2">
    <source>
        <dbReference type="Pfam" id="PF01370"/>
    </source>
</evidence>
<dbReference type="Pfam" id="PF01370">
    <property type="entry name" value="Epimerase"/>
    <property type="match status" value="1"/>
</dbReference>
<evidence type="ECO:0000313" key="3">
    <source>
        <dbReference type="EMBL" id="MBB6431011.1"/>
    </source>
</evidence>
<keyword evidence="1 3" id="KW-0560">Oxidoreductase</keyword>
<organism evidence="3 4">
    <name type="scientific">Algisphaera agarilytica</name>
    <dbReference type="NCBI Taxonomy" id="1385975"/>
    <lineage>
        <taxon>Bacteria</taxon>
        <taxon>Pseudomonadati</taxon>
        <taxon>Planctomycetota</taxon>
        <taxon>Phycisphaerae</taxon>
        <taxon>Phycisphaerales</taxon>
        <taxon>Phycisphaeraceae</taxon>
        <taxon>Algisphaera</taxon>
    </lineage>
</organism>
<sequence length="355" mass="39318">MLQYPENKTALVTGATGYVAGWVVKRLLEEGFTVHAAVRDPQKIDKLRYLDALAEELPGSIKYFRGELTTPGSYAEAMDGCSVVFHTASPFAISVDDPQKDLVDPALLGTRNVLEQANQTPSVKRVVVTSSVAAIMGDNIDVKKTPDGKFTEEQWNTTSSLDYNPYLYSKTVAEKEAWKIAEAQSQWTLGTVNPSFVHGPAINPHAGGESMEFIRQNGDGTMKSGTLRLGMGVVDVRDVAEMHMRVAFHPGANGRYIALGHNTDFFEIAQVLRKAFGEGYPFPKRAVPKWLAWLVVPFVDKRMTRTMISRNVDVKWIGDNSKSQRDLGMTYRDLEDTLRDAFQQQVDAGELKPAA</sequence>
<proteinExistence type="predicted"/>
<dbReference type="InterPro" id="IPR050425">
    <property type="entry name" value="NAD(P)_dehydrat-like"/>
</dbReference>
<dbReference type="InterPro" id="IPR001509">
    <property type="entry name" value="Epimerase_deHydtase"/>
</dbReference>
<feature type="domain" description="NAD-dependent epimerase/dehydratase" evidence="2">
    <location>
        <begin position="10"/>
        <end position="252"/>
    </location>
</feature>
<keyword evidence="4" id="KW-1185">Reference proteome</keyword>
<dbReference type="EMBL" id="JACHGY010000001">
    <property type="protein sequence ID" value="MBB6431011.1"/>
    <property type="molecule type" value="Genomic_DNA"/>
</dbReference>
<accession>A0A7X0LLV4</accession>
<dbReference type="AlphaFoldDB" id="A0A7X0LLV4"/>
<dbReference type="RefSeq" id="WP_184678508.1">
    <property type="nucleotide sequence ID" value="NZ_JACHGY010000001.1"/>
</dbReference>
<evidence type="ECO:0000313" key="4">
    <source>
        <dbReference type="Proteomes" id="UP000541810"/>
    </source>
</evidence>
<dbReference type="Gene3D" id="3.40.50.720">
    <property type="entry name" value="NAD(P)-binding Rossmann-like Domain"/>
    <property type="match status" value="1"/>
</dbReference>
<reference evidence="3 4" key="1">
    <citation type="submission" date="2020-08" db="EMBL/GenBank/DDBJ databases">
        <title>Genomic Encyclopedia of Type Strains, Phase IV (KMG-IV): sequencing the most valuable type-strain genomes for metagenomic binning, comparative biology and taxonomic classification.</title>
        <authorList>
            <person name="Goeker M."/>
        </authorList>
    </citation>
    <scope>NUCLEOTIDE SEQUENCE [LARGE SCALE GENOMIC DNA]</scope>
    <source>
        <strain evidence="3 4">DSM 103725</strain>
    </source>
</reference>
<dbReference type="Proteomes" id="UP000541810">
    <property type="component" value="Unassembled WGS sequence"/>
</dbReference>
<dbReference type="SUPFAM" id="SSF51735">
    <property type="entry name" value="NAD(P)-binding Rossmann-fold domains"/>
    <property type="match status" value="1"/>
</dbReference>